<feature type="region of interest" description="Disordered" evidence="1">
    <location>
        <begin position="1"/>
        <end position="46"/>
    </location>
</feature>
<evidence type="ECO:0000256" key="1">
    <source>
        <dbReference type="SAM" id="MobiDB-lite"/>
    </source>
</evidence>
<feature type="compositionally biased region" description="Basic and acidic residues" evidence="1">
    <location>
        <begin position="1"/>
        <end position="17"/>
    </location>
</feature>
<evidence type="ECO:0000313" key="3">
    <source>
        <dbReference type="Proteomes" id="UP000823775"/>
    </source>
</evidence>
<dbReference type="Proteomes" id="UP000823775">
    <property type="component" value="Unassembled WGS sequence"/>
</dbReference>
<feature type="region of interest" description="Disordered" evidence="1">
    <location>
        <begin position="97"/>
        <end position="133"/>
    </location>
</feature>
<sequence length="133" mass="14941">MAHDTKRTKEQAHDMKERQKRRSPWLTRRRKSTHFCDTKEATKEGASKVAETAQAIADKAKQAMQDAVGAAEATQKIKETVVGSADDDKKSAEDYIEDHTGKVEKEDTGENMDEDVVEQRRRARGSGLFGKPH</sequence>
<feature type="compositionally biased region" description="Basic residues" evidence="1">
    <location>
        <begin position="18"/>
        <end position="33"/>
    </location>
</feature>
<comment type="caution">
    <text evidence="2">The sequence shown here is derived from an EMBL/GenBank/DDBJ whole genome shotgun (WGS) entry which is preliminary data.</text>
</comment>
<keyword evidence="3" id="KW-1185">Reference proteome</keyword>
<dbReference type="EMBL" id="JACEIK010000766">
    <property type="protein sequence ID" value="MCD7461946.1"/>
    <property type="molecule type" value="Genomic_DNA"/>
</dbReference>
<reference evidence="2 3" key="1">
    <citation type="journal article" date="2021" name="BMC Genomics">
        <title>Datura genome reveals duplications of psychoactive alkaloid biosynthetic genes and high mutation rate following tissue culture.</title>
        <authorList>
            <person name="Rajewski A."/>
            <person name="Carter-House D."/>
            <person name="Stajich J."/>
            <person name="Litt A."/>
        </authorList>
    </citation>
    <scope>NUCLEOTIDE SEQUENCE [LARGE SCALE GENOMIC DNA]</scope>
    <source>
        <strain evidence="2">AR-01</strain>
    </source>
</reference>
<name>A0ABS8SSU7_DATST</name>
<accession>A0ABS8SSU7</accession>
<organism evidence="2 3">
    <name type="scientific">Datura stramonium</name>
    <name type="common">Jimsonweed</name>
    <name type="synonym">Common thornapple</name>
    <dbReference type="NCBI Taxonomy" id="4076"/>
    <lineage>
        <taxon>Eukaryota</taxon>
        <taxon>Viridiplantae</taxon>
        <taxon>Streptophyta</taxon>
        <taxon>Embryophyta</taxon>
        <taxon>Tracheophyta</taxon>
        <taxon>Spermatophyta</taxon>
        <taxon>Magnoliopsida</taxon>
        <taxon>eudicotyledons</taxon>
        <taxon>Gunneridae</taxon>
        <taxon>Pentapetalae</taxon>
        <taxon>asterids</taxon>
        <taxon>lamiids</taxon>
        <taxon>Solanales</taxon>
        <taxon>Solanaceae</taxon>
        <taxon>Solanoideae</taxon>
        <taxon>Datureae</taxon>
        <taxon>Datura</taxon>
    </lineage>
</organism>
<evidence type="ECO:0000313" key="2">
    <source>
        <dbReference type="EMBL" id="MCD7461946.1"/>
    </source>
</evidence>
<feature type="compositionally biased region" description="Basic and acidic residues" evidence="1">
    <location>
        <begin position="97"/>
        <end position="108"/>
    </location>
</feature>
<proteinExistence type="predicted"/>
<protein>
    <submittedName>
        <fullName evidence="2">Uncharacterized protein</fullName>
    </submittedName>
</protein>
<feature type="compositionally biased region" description="Basic and acidic residues" evidence="1">
    <location>
        <begin position="34"/>
        <end position="46"/>
    </location>
</feature>
<gene>
    <name evidence="2" type="ORF">HAX54_047431</name>
</gene>